<dbReference type="InterPro" id="IPR051628">
    <property type="entry name" value="LUBAC_E3_Ligases"/>
</dbReference>
<evidence type="ECO:0000259" key="9">
    <source>
        <dbReference type="PROSITE" id="PS50089"/>
    </source>
</evidence>
<dbReference type="GO" id="GO:0043161">
    <property type="term" value="P:proteasome-mediated ubiquitin-dependent protein catabolic process"/>
    <property type="evidence" value="ECO:0007669"/>
    <property type="project" value="TreeGrafter"/>
</dbReference>
<keyword evidence="2" id="KW-0808">Transferase</keyword>
<dbReference type="InterPro" id="IPR001841">
    <property type="entry name" value="Znf_RING"/>
</dbReference>
<dbReference type="AlphaFoldDB" id="A0A814LIC3"/>
<evidence type="ECO:0000256" key="1">
    <source>
        <dbReference type="ARBA" id="ARBA00004906"/>
    </source>
</evidence>
<evidence type="ECO:0000256" key="7">
    <source>
        <dbReference type="ARBA" id="ARBA00022833"/>
    </source>
</evidence>
<evidence type="ECO:0000256" key="3">
    <source>
        <dbReference type="ARBA" id="ARBA00022723"/>
    </source>
</evidence>
<comment type="pathway">
    <text evidence="1">Protein modification; protein ubiquitination.</text>
</comment>
<dbReference type="CDD" id="cd20358">
    <property type="entry name" value="Rcat_RBR_HOIL1"/>
    <property type="match status" value="1"/>
</dbReference>
<keyword evidence="7" id="KW-0862">Zinc</keyword>
<dbReference type="InterPro" id="IPR044066">
    <property type="entry name" value="TRIAD_supradom"/>
</dbReference>
<evidence type="ECO:0000256" key="6">
    <source>
        <dbReference type="ARBA" id="ARBA00022786"/>
    </source>
</evidence>
<evidence type="ECO:0000313" key="13">
    <source>
        <dbReference type="Proteomes" id="UP000663889"/>
    </source>
</evidence>
<keyword evidence="3" id="KW-0479">Metal-binding</keyword>
<dbReference type="EMBL" id="CAJOBE010000931">
    <property type="protein sequence ID" value="CAF3699872.1"/>
    <property type="molecule type" value="Genomic_DNA"/>
</dbReference>
<dbReference type="GO" id="GO:0004842">
    <property type="term" value="F:ubiquitin-protein transferase activity"/>
    <property type="evidence" value="ECO:0007669"/>
    <property type="project" value="TreeGrafter"/>
</dbReference>
<dbReference type="PROSITE" id="PS00028">
    <property type="entry name" value="ZINC_FINGER_C2H2_1"/>
    <property type="match status" value="1"/>
</dbReference>
<evidence type="ECO:0000313" key="11">
    <source>
        <dbReference type="EMBL" id="CAF1066259.1"/>
    </source>
</evidence>
<dbReference type="GO" id="GO:0008270">
    <property type="term" value="F:zinc ion binding"/>
    <property type="evidence" value="ECO:0007669"/>
    <property type="project" value="UniProtKB-KW"/>
</dbReference>
<dbReference type="GO" id="GO:0097039">
    <property type="term" value="P:protein linear polyubiquitination"/>
    <property type="evidence" value="ECO:0007669"/>
    <property type="project" value="TreeGrafter"/>
</dbReference>
<evidence type="ECO:0000256" key="2">
    <source>
        <dbReference type="ARBA" id="ARBA00022679"/>
    </source>
</evidence>
<feature type="domain" description="RING-type" evidence="10">
    <location>
        <begin position="145"/>
        <end position="383"/>
    </location>
</feature>
<dbReference type="PROSITE" id="PS50089">
    <property type="entry name" value="ZF_RING_2"/>
    <property type="match status" value="1"/>
</dbReference>
<dbReference type="PANTHER" id="PTHR22770:SF13">
    <property type="entry name" value="RING-TYPE DOMAIN-CONTAINING PROTEIN"/>
    <property type="match status" value="1"/>
</dbReference>
<dbReference type="Proteomes" id="UP000663874">
    <property type="component" value="Unassembled WGS sequence"/>
</dbReference>
<accession>A0A814LIC3</accession>
<protein>
    <submittedName>
        <fullName evidence="11">Uncharacterized protein</fullName>
    </submittedName>
</protein>
<dbReference type="SUPFAM" id="SSF57850">
    <property type="entry name" value="RING/U-box"/>
    <property type="match status" value="3"/>
</dbReference>
<evidence type="ECO:0000256" key="5">
    <source>
        <dbReference type="ARBA" id="ARBA00022771"/>
    </source>
</evidence>
<comment type="caution">
    <text evidence="11">The sequence shown here is derived from an EMBL/GenBank/DDBJ whole genome shotgun (WGS) entry which is preliminary data.</text>
</comment>
<name>A0A814LIC3_9BILA</name>
<gene>
    <name evidence="12" type="ORF">FNK824_LOCUS9088</name>
    <name evidence="11" type="ORF">SEV965_LOCUS14114</name>
</gene>
<dbReference type="Proteomes" id="UP000663889">
    <property type="component" value="Unassembled WGS sequence"/>
</dbReference>
<sequence length="397" mass="46368">MSVEVYSECRIQLSPINGKNIDFNRCIIELRQYDIGDYALRAIDMNNDKSEIFTCPLIRRNQYIFAPSVNEPDILNITNSTYRLWLNKNSRDEFHKILRTCLEEFLIVKDNDINLSSQQQNQQRSKTLLNELCTQEDEPYYRNEEPFDCITCMETIEKDEGILFHNCLHPFCKPCLLRMIETSTEPIIKCPHDNCTALITERELRGVRIKHICWEFSQDYPIFQVAKDLKTDQKVIGRLNDIGVRFAESRNKTFHCITPDCTHWWFIEPEEANNMIFCNGCKRWICITCSAIHEGQTCREYQDAKLREMNDGNVRKDEEQLEAMIKNKEVMYCPGCRIIIQKISGCDWIQCSQCKIEICWPTQGPRWGPKGHGDTSGGCRCRVDNGKLCVPNCQNCH</sequence>
<dbReference type="GO" id="GO:0071797">
    <property type="term" value="C:LUBAC complex"/>
    <property type="evidence" value="ECO:0007669"/>
    <property type="project" value="TreeGrafter"/>
</dbReference>
<evidence type="ECO:0000259" key="10">
    <source>
        <dbReference type="PROSITE" id="PS51873"/>
    </source>
</evidence>
<proteinExistence type="predicted"/>
<feature type="domain" description="RING-type" evidence="9">
    <location>
        <begin position="149"/>
        <end position="194"/>
    </location>
</feature>
<dbReference type="InterPro" id="IPR017907">
    <property type="entry name" value="Znf_RING_CS"/>
</dbReference>
<keyword evidence="5 8" id="KW-0863">Zinc-finger</keyword>
<dbReference type="PANTHER" id="PTHR22770">
    <property type="entry name" value="UBIQUITIN CONJUGATING ENZYME 7 INTERACTING PROTEIN-RELATED"/>
    <property type="match status" value="1"/>
</dbReference>
<reference evidence="11" key="1">
    <citation type="submission" date="2021-02" db="EMBL/GenBank/DDBJ databases">
        <authorList>
            <person name="Nowell W R."/>
        </authorList>
    </citation>
    <scope>NUCLEOTIDE SEQUENCE</scope>
</reference>
<dbReference type="InterPro" id="IPR013087">
    <property type="entry name" value="Znf_C2H2_type"/>
</dbReference>
<keyword evidence="6" id="KW-0833">Ubl conjugation pathway</keyword>
<dbReference type="PROSITE" id="PS00518">
    <property type="entry name" value="ZF_RING_1"/>
    <property type="match status" value="1"/>
</dbReference>
<organism evidence="11 13">
    <name type="scientific">Rotaria sordida</name>
    <dbReference type="NCBI Taxonomy" id="392033"/>
    <lineage>
        <taxon>Eukaryota</taxon>
        <taxon>Metazoa</taxon>
        <taxon>Spiralia</taxon>
        <taxon>Gnathifera</taxon>
        <taxon>Rotifera</taxon>
        <taxon>Eurotatoria</taxon>
        <taxon>Bdelloidea</taxon>
        <taxon>Philodinida</taxon>
        <taxon>Philodinidae</taxon>
        <taxon>Rotaria</taxon>
    </lineage>
</organism>
<dbReference type="EMBL" id="CAJNOU010000690">
    <property type="protein sequence ID" value="CAF1066259.1"/>
    <property type="molecule type" value="Genomic_DNA"/>
</dbReference>
<dbReference type="InterPro" id="IPR013083">
    <property type="entry name" value="Znf_RING/FYVE/PHD"/>
</dbReference>
<evidence type="ECO:0000256" key="4">
    <source>
        <dbReference type="ARBA" id="ARBA00022737"/>
    </source>
</evidence>
<keyword evidence="4" id="KW-0677">Repeat</keyword>
<evidence type="ECO:0000256" key="8">
    <source>
        <dbReference type="PROSITE-ProRule" id="PRU00175"/>
    </source>
</evidence>
<dbReference type="Gene3D" id="1.20.120.1750">
    <property type="match status" value="1"/>
</dbReference>
<dbReference type="InterPro" id="IPR047557">
    <property type="entry name" value="Rcat_RBR_HOIL1"/>
</dbReference>
<evidence type="ECO:0000313" key="12">
    <source>
        <dbReference type="EMBL" id="CAF3699872.1"/>
    </source>
</evidence>
<dbReference type="PROSITE" id="PS51873">
    <property type="entry name" value="TRIAD"/>
    <property type="match status" value="1"/>
</dbReference>
<dbReference type="Gene3D" id="3.30.40.10">
    <property type="entry name" value="Zinc/RING finger domain, C3HC4 (zinc finger)"/>
    <property type="match status" value="1"/>
</dbReference>
<dbReference type="GO" id="GO:0043130">
    <property type="term" value="F:ubiquitin binding"/>
    <property type="evidence" value="ECO:0007669"/>
    <property type="project" value="TreeGrafter"/>
</dbReference>